<dbReference type="GO" id="GO:0005737">
    <property type="term" value="C:cytoplasm"/>
    <property type="evidence" value="ECO:0007669"/>
    <property type="project" value="UniProtKB-SubCell"/>
</dbReference>
<evidence type="ECO:0000256" key="5">
    <source>
        <dbReference type="RuleBase" id="RU363094"/>
    </source>
</evidence>
<feature type="transmembrane region" description="Helical" evidence="6">
    <location>
        <begin position="42"/>
        <end position="61"/>
    </location>
</feature>
<dbReference type="NCBIfam" id="TIGR01575">
    <property type="entry name" value="rimI"/>
    <property type="match status" value="1"/>
</dbReference>
<dbReference type="RefSeq" id="WP_011863147.1">
    <property type="nucleotide sequence ID" value="NC_009091.1"/>
</dbReference>
<dbReference type="STRING" id="167546.P9301_11961"/>
<keyword evidence="6" id="KW-0472">Membrane</keyword>
<keyword evidence="3 8" id="KW-0808">Transferase</keyword>
<dbReference type="AlphaFoldDB" id="A3PDJ4"/>
<dbReference type="Pfam" id="PF00583">
    <property type="entry name" value="Acetyltransf_1"/>
    <property type="match status" value="1"/>
</dbReference>
<evidence type="ECO:0000259" key="7">
    <source>
        <dbReference type="PROSITE" id="PS51186"/>
    </source>
</evidence>
<dbReference type="SUPFAM" id="SSF55729">
    <property type="entry name" value="Acyl-CoA N-acyltransferases (Nat)"/>
    <property type="match status" value="1"/>
</dbReference>
<dbReference type="Gene3D" id="3.40.630.30">
    <property type="match status" value="1"/>
</dbReference>
<dbReference type="HOGENOM" id="CLU_013985_23_1_3"/>
<reference evidence="8 9" key="1">
    <citation type="journal article" date="2007" name="PLoS Genet.">
        <title>Patterns and implications of gene gain and loss in the evolution of Prochlorococcus.</title>
        <authorList>
            <person name="Kettler G.C."/>
            <person name="Martiny A.C."/>
            <person name="Huang K."/>
            <person name="Zucker J."/>
            <person name="Coleman M.L."/>
            <person name="Rodrigue S."/>
            <person name="Chen F."/>
            <person name="Lapidus A."/>
            <person name="Ferriera S."/>
            <person name="Johnson J."/>
            <person name="Steglich C."/>
            <person name="Church G.M."/>
            <person name="Richardson P."/>
            <person name="Chisholm S.W."/>
        </authorList>
    </citation>
    <scope>NUCLEOTIDE SEQUENCE [LARGE SCALE GENOMIC DNA]</scope>
    <source>
        <strain evidence="8 9">MIT 9301</strain>
    </source>
</reference>
<evidence type="ECO:0000256" key="6">
    <source>
        <dbReference type="SAM" id="Phobius"/>
    </source>
</evidence>
<dbReference type="Proteomes" id="UP000001430">
    <property type="component" value="Chromosome"/>
</dbReference>
<dbReference type="EMBL" id="CP000576">
    <property type="protein sequence ID" value="ABO17819.1"/>
    <property type="molecule type" value="Genomic_DNA"/>
</dbReference>
<evidence type="ECO:0000256" key="1">
    <source>
        <dbReference type="ARBA" id="ARBA00005395"/>
    </source>
</evidence>
<evidence type="ECO:0000313" key="9">
    <source>
        <dbReference type="Proteomes" id="UP000001430"/>
    </source>
</evidence>
<proteinExistence type="inferred from homology"/>
<evidence type="ECO:0000256" key="2">
    <source>
        <dbReference type="ARBA" id="ARBA00022490"/>
    </source>
</evidence>
<comment type="similarity">
    <text evidence="1 5">Belongs to the acetyltransferase family. RimI subfamily.</text>
</comment>
<dbReference type="PANTHER" id="PTHR43420:SF12">
    <property type="entry name" value="N-ACETYLTRANSFERASE DOMAIN-CONTAINING PROTEIN"/>
    <property type="match status" value="1"/>
</dbReference>
<evidence type="ECO:0000256" key="4">
    <source>
        <dbReference type="ARBA" id="ARBA00023315"/>
    </source>
</evidence>
<dbReference type="KEGG" id="pmg:P9301_11961"/>
<keyword evidence="4 8" id="KW-0012">Acyltransferase</keyword>
<keyword evidence="6" id="KW-0812">Transmembrane</keyword>
<dbReference type="OrthoDB" id="9794566at2"/>
<dbReference type="InterPro" id="IPR050680">
    <property type="entry name" value="YpeA/RimI_acetyltransf"/>
</dbReference>
<accession>A3PDJ4</accession>
<dbReference type="CDD" id="cd04301">
    <property type="entry name" value="NAT_SF"/>
    <property type="match status" value="1"/>
</dbReference>
<dbReference type="PANTHER" id="PTHR43420">
    <property type="entry name" value="ACETYLTRANSFERASE"/>
    <property type="match status" value="1"/>
</dbReference>
<evidence type="ECO:0000256" key="3">
    <source>
        <dbReference type="ARBA" id="ARBA00022679"/>
    </source>
</evidence>
<evidence type="ECO:0000313" key="8">
    <source>
        <dbReference type="EMBL" id="ABO17819.1"/>
    </source>
</evidence>
<keyword evidence="6" id="KW-1133">Transmembrane helix</keyword>
<dbReference type="GO" id="GO:0008999">
    <property type="term" value="F:protein-N-terminal-alanine acetyltransferase activity"/>
    <property type="evidence" value="ECO:0007669"/>
    <property type="project" value="UniProtKB-EC"/>
</dbReference>
<comment type="function">
    <text evidence="5">Acetylates the N-terminal alanine of ribosomal protein bS18.</text>
</comment>
<comment type="catalytic activity">
    <reaction evidence="5">
        <text>N-terminal L-alanyl-[ribosomal protein bS18] + acetyl-CoA = N-terminal N(alpha)-acetyl-L-alanyl-[ribosomal protein bS18] + CoA + H(+)</text>
        <dbReference type="Rhea" id="RHEA:43756"/>
        <dbReference type="Rhea" id="RHEA-COMP:10676"/>
        <dbReference type="Rhea" id="RHEA-COMP:10677"/>
        <dbReference type="ChEBI" id="CHEBI:15378"/>
        <dbReference type="ChEBI" id="CHEBI:57287"/>
        <dbReference type="ChEBI" id="CHEBI:57288"/>
        <dbReference type="ChEBI" id="CHEBI:64718"/>
        <dbReference type="ChEBI" id="CHEBI:83683"/>
        <dbReference type="EC" id="2.3.1.266"/>
    </reaction>
</comment>
<name>A3PDJ4_PROM0</name>
<dbReference type="eggNOG" id="COG0456">
    <property type="taxonomic scope" value="Bacteria"/>
</dbReference>
<sequence>MISIKQMHKKDIDLCYELDSNTISLWSKEQWANEFKKDGTKIFGLLIKNLVIGICVFQVVLDEAQINYFVVNKKFRKKGFGSYLMGYLIKKCEKLNLKNLLLEVSQSNVTAERFYSRFDFSTVGIRKNYYKDGSNALLKEKKINNKIM</sequence>
<comment type="subcellular location">
    <subcellularLocation>
        <location evidence="5">Cytoplasm</location>
    </subcellularLocation>
</comment>
<dbReference type="EC" id="2.3.1.266" evidence="5"/>
<dbReference type="InterPro" id="IPR006464">
    <property type="entry name" value="AcTrfase_RimI/Ard1"/>
</dbReference>
<dbReference type="PROSITE" id="PS51186">
    <property type="entry name" value="GNAT"/>
    <property type="match status" value="1"/>
</dbReference>
<dbReference type="InterPro" id="IPR016181">
    <property type="entry name" value="Acyl_CoA_acyltransferase"/>
</dbReference>
<protein>
    <recommendedName>
        <fullName evidence="5">[Ribosomal protein bS18]-alanine N-acetyltransferase</fullName>
        <ecNumber evidence="5">2.3.1.266</ecNumber>
    </recommendedName>
</protein>
<feature type="domain" description="N-acetyltransferase" evidence="7">
    <location>
        <begin position="2"/>
        <end position="144"/>
    </location>
</feature>
<organism evidence="8 9">
    <name type="scientific">Prochlorococcus marinus (strain MIT 9301)</name>
    <dbReference type="NCBI Taxonomy" id="167546"/>
    <lineage>
        <taxon>Bacteria</taxon>
        <taxon>Bacillati</taxon>
        <taxon>Cyanobacteriota</taxon>
        <taxon>Cyanophyceae</taxon>
        <taxon>Synechococcales</taxon>
        <taxon>Prochlorococcaceae</taxon>
        <taxon>Prochlorococcus</taxon>
    </lineage>
</organism>
<keyword evidence="2 5" id="KW-0963">Cytoplasm</keyword>
<dbReference type="InterPro" id="IPR000182">
    <property type="entry name" value="GNAT_dom"/>
</dbReference>
<gene>
    <name evidence="8" type="ordered locus">P9301_11961</name>
</gene>
<keyword evidence="9" id="KW-1185">Reference proteome</keyword>